<proteinExistence type="predicted"/>
<dbReference type="AlphaFoldDB" id="A0A6J4QBE5"/>
<feature type="region of interest" description="Disordered" evidence="1">
    <location>
        <begin position="1"/>
        <end position="26"/>
    </location>
</feature>
<feature type="compositionally biased region" description="Basic and acidic residues" evidence="1">
    <location>
        <begin position="1"/>
        <end position="11"/>
    </location>
</feature>
<gene>
    <name evidence="2" type="ORF">AVDCRST_MAG66-3440</name>
</gene>
<organism evidence="2">
    <name type="scientific">uncultured Pseudonocardia sp</name>
    <dbReference type="NCBI Taxonomy" id="211455"/>
    <lineage>
        <taxon>Bacteria</taxon>
        <taxon>Bacillati</taxon>
        <taxon>Actinomycetota</taxon>
        <taxon>Actinomycetes</taxon>
        <taxon>Pseudonocardiales</taxon>
        <taxon>Pseudonocardiaceae</taxon>
        <taxon>Pseudonocardia</taxon>
        <taxon>environmental samples</taxon>
    </lineage>
</organism>
<sequence>MRHNGSDRCDRWTVVGRPPARGRDSTAGAVRRLVAAAASLRRPCRSSTHAEMLANHERVVVVGVEHLQEVCDESVGSSQRHG</sequence>
<evidence type="ECO:0000313" key="2">
    <source>
        <dbReference type="EMBL" id="CAA9433103.1"/>
    </source>
</evidence>
<dbReference type="EMBL" id="CADCUS010000489">
    <property type="protein sequence ID" value="CAA9433103.1"/>
    <property type="molecule type" value="Genomic_DNA"/>
</dbReference>
<evidence type="ECO:0000256" key="1">
    <source>
        <dbReference type="SAM" id="MobiDB-lite"/>
    </source>
</evidence>
<name>A0A6J4QBE5_9PSEU</name>
<accession>A0A6J4QBE5</accession>
<reference evidence="2" key="1">
    <citation type="submission" date="2020-02" db="EMBL/GenBank/DDBJ databases">
        <authorList>
            <person name="Meier V. D."/>
        </authorList>
    </citation>
    <scope>NUCLEOTIDE SEQUENCE</scope>
    <source>
        <strain evidence="2">AVDCRST_MAG66</strain>
    </source>
</reference>
<protein>
    <submittedName>
        <fullName evidence="2">Uncharacterized protein</fullName>
    </submittedName>
</protein>